<evidence type="ECO:0000256" key="1">
    <source>
        <dbReference type="SAM" id="MobiDB-lite"/>
    </source>
</evidence>
<dbReference type="InterPro" id="IPR005162">
    <property type="entry name" value="Retrotrans_gag_dom"/>
</dbReference>
<sequence length="275" mass="31121">MNGVSDDAIKLRLFPFSLRDKARAWLQSLPPGSITTWDQLSEAFLAKYFPPSKTAQLRNQITTFTQKEGESLYDAWERYKDLLRMCPHHGLEDWLIIHTFYNGLLYNTRMTVDAAAGGALMNKSVRDAKQLIEDMAQNHFQWSGERSLPKKSGRYDVDALDHIASRVDALFQKFDKMSMNSVASNSTNCEICGIIGHSAVECQIGNSPSPDAPLSEHVNYMNNFNQKGDPFSNTYNPGWRNHPNLSYKNPPLNPIPHSNFQPPGFQTPRLPYPSP</sequence>
<feature type="domain" description="Retrotransposon gag" evidence="2">
    <location>
        <begin position="12"/>
        <end position="104"/>
    </location>
</feature>
<organism evidence="3">
    <name type="scientific">Asparagus officinalis</name>
    <name type="common">Garden asparagus</name>
    <dbReference type="NCBI Taxonomy" id="4686"/>
    <lineage>
        <taxon>Eukaryota</taxon>
        <taxon>Viridiplantae</taxon>
        <taxon>Streptophyta</taxon>
        <taxon>Embryophyta</taxon>
        <taxon>Tracheophyta</taxon>
        <taxon>Spermatophyta</taxon>
        <taxon>Magnoliopsida</taxon>
        <taxon>Liliopsida</taxon>
        <taxon>Asparagales</taxon>
        <taxon>Asparagaceae</taxon>
        <taxon>Asparagoideae</taxon>
        <taxon>Asparagus</taxon>
    </lineage>
</organism>
<dbReference type="AlphaFoldDB" id="Q2AA09"/>
<reference evidence="3" key="1">
    <citation type="submission" date="2006-03" db="EMBL/GenBank/DDBJ databases">
        <title>Comparative Sequence and Genetic Analyses of Asparagus BACs Reveal No Microsynteny with Onion or Rice.</title>
        <authorList>
            <person name="Jernej J."/>
            <person name="Telgmann A."/>
            <person name="Jung C."/>
            <person name="Cheung F."/>
            <person name="Havey M.J."/>
            <person name="Town C.D."/>
        </authorList>
    </citation>
    <scope>NUCLEOTIDE SEQUENCE</scope>
</reference>
<dbReference type="PANTHER" id="PTHR33223:SF11">
    <property type="entry name" value="ELEMENT PROTEIN, PUTATIVE-RELATED"/>
    <property type="match status" value="1"/>
</dbReference>
<feature type="region of interest" description="Disordered" evidence="1">
    <location>
        <begin position="242"/>
        <end position="275"/>
    </location>
</feature>
<dbReference type="Pfam" id="PF03732">
    <property type="entry name" value="Retrotrans_gag"/>
    <property type="match status" value="1"/>
</dbReference>
<accession>Q2AA09</accession>
<dbReference type="EMBL" id="AC183436">
    <property type="protein sequence ID" value="ABD63156.1"/>
    <property type="molecule type" value="Genomic_DNA"/>
</dbReference>
<gene>
    <name evidence="3" type="ORF">20.t00008</name>
</gene>
<name>Q2AA09_ASPOF</name>
<proteinExistence type="predicted"/>
<dbReference type="PANTHER" id="PTHR33223">
    <property type="entry name" value="CCHC-TYPE DOMAIN-CONTAINING PROTEIN"/>
    <property type="match status" value="1"/>
</dbReference>
<evidence type="ECO:0000313" key="3">
    <source>
        <dbReference type="EMBL" id="ABD63156.1"/>
    </source>
</evidence>
<protein>
    <submittedName>
        <fullName evidence="3">Retrotransposon gag protein</fullName>
    </submittedName>
</protein>
<evidence type="ECO:0000259" key="2">
    <source>
        <dbReference type="Pfam" id="PF03732"/>
    </source>
</evidence>